<evidence type="ECO:0000313" key="4">
    <source>
        <dbReference type="EMBL" id="GLL13490.1"/>
    </source>
</evidence>
<reference evidence="4" key="1">
    <citation type="journal article" date="2014" name="Int. J. Syst. Evol. Microbiol.">
        <title>Complete genome sequence of Corynebacterium casei LMG S-19264T (=DSM 44701T), isolated from a smear-ripened cheese.</title>
        <authorList>
            <consortium name="US DOE Joint Genome Institute (JGI-PGF)"/>
            <person name="Walter F."/>
            <person name="Albersmeier A."/>
            <person name="Kalinowski J."/>
            <person name="Ruckert C."/>
        </authorList>
    </citation>
    <scope>NUCLEOTIDE SEQUENCE</scope>
    <source>
        <strain evidence="4">VKM Ac-1069</strain>
    </source>
</reference>
<keyword evidence="1" id="KW-0547">Nucleotide-binding</keyword>
<organism evidence="4 5">
    <name type="scientific">Pseudonocardia halophobica</name>
    <dbReference type="NCBI Taxonomy" id="29401"/>
    <lineage>
        <taxon>Bacteria</taxon>
        <taxon>Bacillati</taxon>
        <taxon>Actinomycetota</taxon>
        <taxon>Actinomycetes</taxon>
        <taxon>Pseudonocardiales</taxon>
        <taxon>Pseudonocardiaceae</taxon>
        <taxon>Pseudonocardia</taxon>
    </lineage>
</organism>
<gene>
    <name evidence="4" type="ORF">GCM10017577_46340</name>
</gene>
<dbReference type="Proteomes" id="UP001143463">
    <property type="component" value="Unassembled WGS sequence"/>
</dbReference>
<dbReference type="PROSITE" id="PS50901">
    <property type="entry name" value="FTSK"/>
    <property type="match status" value="1"/>
</dbReference>
<comment type="caution">
    <text evidence="4">The sequence shown here is derived from an EMBL/GenBank/DDBJ whole genome shotgun (WGS) entry which is preliminary data.</text>
</comment>
<dbReference type="RefSeq" id="WP_051737563.1">
    <property type="nucleotide sequence ID" value="NZ_BAAAUZ010000007.1"/>
</dbReference>
<proteinExistence type="predicted"/>
<reference evidence="4" key="2">
    <citation type="submission" date="2023-01" db="EMBL/GenBank/DDBJ databases">
        <authorList>
            <person name="Sun Q."/>
            <person name="Evtushenko L."/>
        </authorList>
    </citation>
    <scope>NUCLEOTIDE SEQUENCE</scope>
    <source>
        <strain evidence="4">VKM Ac-1069</strain>
    </source>
</reference>
<evidence type="ECO:0000256" key="2">
    <source>
        <dbReference type="SAM" id="Phobius"/>
    </source>
</evidence>
<evidence type="ECO:0000313" key="5">
    <source>
        <dbReference type="Proteomes" id="UP001143463"/>
    </source>
</evidence>
<dbReference type="GO" id="GO:0051301">
    <property type="term" value="P:cell division"/>
    <property type="evidence" value="ECO:0007669"/>
    <property type="project" value="UniProtKB-KW"/>
</dbReference>
<evidence type="ECO:0000256" key="1">
    <source>
        <dbReference type="PROSITE-ProRule" id="PRU00289"/>
    </source>
</evidence>
<feature type="binding site" evidence="1">
    <location>
        <begin position="366"/>
        <end position="373"/>
    </location>
    <ligand>
        <name>ATP</name>
        <dbReference type="ChEBI" id="CHEBI:30616"/>
    </ligand>
</feature>
<dbReference type="GO" id="GO:0005524">
    <property type="term" value="F:ATP binding"/>
    <property type="evidence" value="ECO:0007669"/>
    <property type="project" value="UniProtKB-UniRule"/>
</dbReference>
<feature type="domain" description="FtsK" evidence="3">
    <location>
        <begin position="339"/>
        <end position="551"/>
    </location>
</feature>
<dbReference type="GO" id="GO:0003677">
    <property type="term" value="F:DNA binding"/>
    <property type="evidence" value="ECO:0007669"/>
    <property type="project" value="InterPro"/>
</dbReference>
<evidence type="ECO:0000259" key="3">
    <source>
        <dbReference type="PROSITE" id="PS50901"/>
    </source>
</evidence>
<feature type="transmembrane region" description="Helical" evidence="2">
    <location>
        <begin position="190"/>
        <end position="208"/>
    </location>
</feature>
<keyword evidence="4" id="KW-0131">Cell cycle</keyword>
<keyword evidence="2" id="KW-1133">Transmembrane helix</keyword>
<dbReference type="InterPro" id="IPR027417">
    <property type="entry name" value="P-loop_NTPase"/>
</dbReference>
<dbReference type="EMBL" id="BSFQ01000022">
    <property type="protein sequence ID" value="GLL13490.1"/>
    <property type="molecule type" value="Genomic_DNA"/>
</dbReference>
<keyword evidence="1" id="KW-0067">ATP-binding</keyword>
<dbReference type="SUPFAM" id="SSF52540">
    <property type="entry name" value="P-loop containing nucleoside triphosphate hydrolases"/>
    <property type="match status" value="1"/>
</dbReference>
<name>A0A9W6L7H5_9PSEU</name>
<keyword evidence="2" id="KW-0812">Transmembrane</keyword>
<feature type="transmembrane region" description="Helical" evidence="2">
    <location>
        <begin position="165"/>
        <end position="184"/>
    </location>
</feature>
<sequence>MTALDRLTAGRETRPALDTTVPILPVWLRDRLTFTSTAKLWARRNAYRSGRFTLHLPALLILLVLYSPRGLGRIVGAVGRYLYDHDSAEVRHAHAEKAETSDYLKAQRVRQANLRARWLVAGTLAVILLGPVLAWTAPRVLSGIVGAAVFVWLVKLIPGRGLTEVAVGLGAGVATWWFLPYGLALIPRPPAWAVVLVVVALVLALGWHGRPRGKSLLKDTSVKPGIVEPLRAPVVTAALCELGNSKMKEPEQIRLLMDPARQGPGYQIDLELPGAVPATWVIERREELAAALKRELGTVWPAVGKRNAAHLSLYVADQPLVEAPQKPWPLMKQGGVDLFQPVPMFTDQRGDWITLTFAYANMVIGALPRMGKTFLLRQALLVAGLDVRARVYAFDGKGTGDLAPCALYAHCYSVGDEPEEIERVLLKLRELRQEMRRRARVIRELPREEAPESKVTSTLANRRDLGLEPIVLGIDETQAYFEYGDKGNKEHKAIREELAAIVTDLVKRGPALGIIVILATQQVNAQTMPTTISNNAVIRACLKMFGQDPNDRVLGTGSYKRGIDATQFAQEDRGLAYLRAEGDEARIVRSVFGLDAVASEKVGVRARQMREAANRLTGDADDEVIEAEEQQVEFLADVRTIMDNARTARMHLGEIREALVAFRPATWQQLDNDSVGGLLRQAGVQPGTVWSPTLRKDGKGVKREQLDVAATETIGVGEDLTESA</sequence>
<dbReference type="AlphaFoldDB" id="A0A9W6L7H5"/>
<dbReference type="Gene3D" id="3.40.50.300">
    <property type="entry name" value="P-loop containing nucleotide triphosphate hydrolases"/>
    <property type="match status" value="1"/>
</dbReference>
<dbReference type="InterPro" id="IPR002543">
    <property type="entry name" value="FtsK_dom"/>
</dbReference>
<keyword evidence="4" id="KW-0132">Cell division</keyword>
<feature type="transmembrane region" description="Helical" evidence="2">
    <location>
        <begin position="116"/>
        <end position="134"/>
    </location>
</feature>
<protein>
    <submittedName>
        <fullName evidence="4">Cell division protein FtsK</fullName>
    </submittedName>
</protein>
<keyword evidence="2" id="KW-0472">Membrane</keyword>
<accession>A0A9W6L7H5</accession>
<keyword evidence="5" id="KW-1185">Reference proteome</keyword>